<reference evidence="1 2" key="1">
    <citation type="submission" date="2017-09" db="EMBL/GenBank/DDBJ databases">
        <title>WGS assembly of Aquilegia coerulea Goldsmith.</title>
        <authorList>
            <person name="Hodges S."/>
            <person name="Kramer E."/>
            <person name="Nordborg M."/>
            <person name="Tomkins J."/>
            <person name="Borevitz J."/>
            <person name="Derieg N."/>
            <person name="Yan J."/>
            <person name="Mihaltcheva S."/>
            <person name="Hayes R.D."/>
            <person name="Rokhsar D."/>
        </authorList>
    </citation>
    <scope>NUCLEOTIDE SEQUENCE [LARGE SCALE GENOMIC DNA]</scope>
    <source>
        <strain evidence="2">cv. Goldsmith</strain>
    </source>
</reference>
<sequence length="80" mass="9064">MNDIFTCALYFIRKAYHSIRGTGSEDIVEVLKDKVAMRALNYFATCLRRMKECSLCMNAIRTDLSMKLKIAGSTAFVSTE</sequence>
<dbReference type="InParanoid" id="A0A2G5C370"/>
<gene>
    <name evidence="1" type="ORF">AQUCO_12000013v1</name>
</gene>
<dbReference type="EMBL" id="KZ305136">
    <property type="protein sequence ID" value="PIA25267.1"/>
    <property type="molecule type" value="Genomic_DNA"/>
</dbReference>
<dbReference type="Proteomes" id="UP000230069">
    <property type="component" value="Unassembled WGS sequence"/>
</dbReference>
<keyword evidence="2" id="KW-1185">Reference proteome</keyword>
<protein>
    <submittedName>
        <fullName evidence="1">Uncharacterized protein</fullName>
    </submittedName>
</protein>
<evidence type="ECO:0000313" key="1">
    <source>
        <dbReference type="EMBL" id="PIA25267.1"/>
    </source>
</evidence>
<accession>A0A2G5C370</accession>
<organism evidence="1 2">
    <name type="scientific">Aquilegia coerulea</name>
    <name type="common">Rocky mountain columbine</name>
    <dbReference type="NCBI Taxonomy" id="218851"/>
    <lineage>
        <taxon>Eukaryota</taxon>
        <taxon>Viridiplantae</taxon>
        <taxon>Streptophyta</taxon>
        <taxon>Embryophyta</taxon>
        <taxon>Tracheophyta</taxon>
        <taxon>Spermatophyta</taxon>
        <taxon>Magnoliopsida</taxon>
        <taxon>Ranunculales</taxon>
        <taxon>Ranunculaceae</taxon>
        <taxon>Thalictroideae</taxon>
        <taxon>Aquilegia</taxon>
    </lineage>
</organism>
<proteinExistence type="predicted"/>
<evidence type="ECO:0000313" key="2">
    <source>
        <dbReference type="Proteomes" id="UP000230069"/>
    </source>
</evidence>
<dbReference type="AlphaFoldDB" id="A0A2G5C370"/>
<name>A0A2G5C370_AQUCA</name>